<dbReference type="Proteomes" id="UP001162162">
    <property type="component" value="Unassembled WGS sequence"/>
</dbReference>
<gene>
    <name evidence="1" type="ORF">NQ318_015341</name>
</gene>
<evidence type="ECO:0000313" key="1">
    <source>
        <dbReference type="EMBL" id="KAJ8952981.1"/>
    </source>
</evidence>
<keyword evidence="2" id="KW-1185">Reference proteome</keyword>
<organism evidence="1 2">
    <name type="scientific">Aromia moschata</name>
    <dbReference type="NCBI Taxonomy" id="1265417"/>
    <lineage>
        <taxon>Eukaryota</taxon>
        <taxon>Metazoa</taxon>
        <taxon>Ecdysozoa</taxon>
        <taxon>Arthropoda</taxon>
        <taxon>Hexapoda</taxon>
        <taxon>Insecta</taxon>
        <taxon>Pterygota</taxon>
        <taxon>Neoptera</taxon>
        <taxon>Endopterygota</taxon>
        <taxon>Coleoptera</taxon>
        <taxon>Polyphaga</taxon>
        <taxon>Cucujiformia</taxon>
        <taxon>Chrysomeloidea</taxon>
        <taxon>Cerambycidae</taxon>
        <taxon>Cerambycinae</taxon>
        <taxon>Callichromatini</taxon>
        <taxon>Aromia</taxon>
    </lineage>
</organism>
<sequence>MSVQRLSTDDTGQYAKLLMHDLYCTMLEVKDRHHTTERILYGFGSAVRYATLFVREVDTALGTWRLVTCLLYPPANEKRFSPSKFIAYFPLLQRTLILISRQTKLTACKCLECKRTADTFGHQNT</sequence>
<protein>
    <submittedName>
        <fullName evidence="1">Uncharacterized protein</fullName>
    </submittedName>
</protein>
<name>A0AAV8YPY6_9CUCU</name>
<accession>A0AAV8YPY6</accession>
<reference evidence="1" key="1">
    <citation type="journal article" date="2023" name="Insect Mol. Biol.">
        <title>Genome sequencing provides insights into the evolution of gene families encoding plant cell wall-degrading enzymes in longhorned beetles.</title>
        <authorList>
            <person name="Shin N.R."/>
            <person name="Okamura Y."/>
            <person name="Kirsch R."/>
            <person name="Pauchet Y."/>
        </authorList>
    </citation>
    <scope>NUCLEOTIDE SEQUENCE</scope>
    <source>
        <strain evidence="1">AMC_N1</strain>
    </source>
</reference>
<dbReference type="EMBL" id="JAPWTK010000062">
    <property type="protein sequence ID" value="KAJ8952981.1"/>
    <property type="molecule type" value="Genomic_DNA"/>
</dbReference>
<comment type="caution">
    <text evidence="1">The sequence shown here is derived from an EMBL/GenBank/DDBJ whole genome shotgun (WGS) entry which is preliminary data.</text>
</comment>
<proteinExistence type="predicted"/>
<dbReference type="AlphaFoldDB" id="A0AAV8YPY6"/>
<evidence type="ECO:0000313" key="2">
    <source>
        <dbReference type="Proteomes" id="UP001162162"/>
    </source>
</evidence>